<dbReference type="InterPro" id="IPR016035">
    <property type="entry name" value="Acyl_Trfase/lysoPLipase"/>
</dbReference>
<dbReference type="KEGG" id="yrh:AABB31_14210"/>
<dbReference type="InterPro" id="IPR050301">
    <property type="entry name" value="NTE"/>
</dbReference>
<dbReference type="SUPFAM" id="SSF52151">
    <property type="entry name" value="FabD/lysophospholipase-like"/>
    <property type="match status" value="1"/>
</dbReference>
<keyword evidence="1 4" id="KW-0378">Hydrolase</keyword>
<dbReference type="InterPro" id="IPR002641">
    <property type="entry name" value="PNPLA_dom"/>
</dbReference>
<gene>
    <name evidence="6" type="ORF">AABB31_14210</name>
</gene>
<keyword evidence="3 4" id="KW-0443">Lipid metabolism</keyword>
<accession>A0AAN0MAS6</accession>
<evidence type="ECO:0000259" key="5">
    <source>
        <dbReference type="PROSITE" id="PS51635"/>
    </source>
</evidence>
<proteinExistence type="predicted"/>
<feature type="short sequence motif" description="GXGXXG" evidence="4">
    <location>
        <begin position="15"/>
        <end position="20"/>
    </location>
</feature>
<dbReference type="GO" id="GO:0016042">
    <property type="term" value="P:lipid catabolic process"/>
    <property type="evidence" value="ECO:0007669"/>
    <property type="project" value="UniProtKB-UniRule"/>
</dbReference>
<evidence type="ECO:0000256" key="3">
    <source>
        <dbReference type="ARBA" id="ARBA00023098"/>
    </source>
</evidence>
<keyword evidence="2 4" id="KW-0442">Lipid degradation</keyword>
<feature type="active site" description="Proton acceptor" evidence="4">
    <location>
        <position position="205"/>
    </location>
</feature>
<evidence type="ECO:0000256" key="4">
    <source>
        <dbReference type="PROSITE-ProRule" id="PRU01161"/>
    </source>
</evidence>
<dbReference type="AlphaFoldDB" id="A0AAN0MAS6"/>
<evidence type="ECO:0000256" key="1">
    <source>
        <dbReference type="ARBA" id="ARBA00022801"/>
    </source>
</evidence>
<dbReference type="EMBL" id="CP151767">
    <property type="protein sequence ID" value="WZU66218.1"/>
    <property type="molecule type" value="Genomic_DNA"/>
</dbReference>
<dbReference type="PANTHER" id="PTHR14226:SF78">
    <property type="entry name" value="SLR0060 PROTEIN"/>
    <property type="match status" value="1"/>
</dbReference>
<organism evidence="6 7">
    <name type="scientific">Yoonia rhodophyticola</name>
    <dbReference type="NCBI Taxonomy" id="3137370"/>
    <lineage>
        <taxon>Bacteria</taxon>
        <taxon>Pseudomonadati</taxon>
        <taxon>Pseudomonadota</taxon>
        <taxon>Alphaproteobacteria</taxon>
        <taxon>Rhodobacterales</taxon>
        <taxon>Paracoccaceae</taxon>
        <taxon>Yoonia</taxon>
    </lineage>
</organism>
<name>A0AAN0MAS6_9RHOB</name>
<keyword evidence="7" id="KW-1185">Reference proteome</keyword>
<evidence type="ECO:0000313" key="7">
    <source>
        <dbReference type="Proteomes" id="UP001470809"/>
    </source>
</evidence>
<feature type="short sequence motif" description="GXSXG" evidence="4">
    <location>
        <begin position="43"/>
        <end position="47"/>
    </location>
</feature>
<reference evidence="6 7" key="2">
    <citation type="submission" date="2024-08" db="EMBL/GenBank/DDBJ databases">
        <title>Phylogenomic analyses of a clade within the roseobacter group suggest taxonomic reassignments of species of the genera Aestuariivita, Citreicella, Loktanella, Nautella, Pelagibaca, Ruegeria, Thalassobius, Thiobacimonas and Tropicibacter, and the proposal o.</title>
        <authorList>
            <person name="Jeon C.O."/>
        </authorList>
    </citation>
    <scope>NUCLEOTIDE SEQUENCE [LARGE SCALE GENOMIC DNA]</scope>
    <source>
        <strain evidence="6 7">SS1-5</strain>
    </source>
</reference>
<dbReference type="GO" id="GO:0016787">
    <property type="term" value="F:hydrolase activity"/>
    <property type="evidence" value="ECO:0007669"/>
    <property type="project" value="UniProtKB-UniRule"/>
</dbReference>
<dbReference type="PANTHER" id="PTHR14226">
    <property type="entry name" value="NEUROPATHY TARGET ESTERASE/SWISS CHEESE D.MELANOGASTER"/>
    <property type="match status" value="1"/>
</dbReference>
<evidence type="ECO:0000313" key="6">
    <source>
        <dbReference type="EMBL" id="WZU66218.1"/>
    </source>
</evidence>
<dbReference type="Gene3D" id="3.40.1090.10">
    <property type="entry name" value="Cytosolic phospholipase A2 catalytic domain"/>
    <property type="match status" value="2"/>
</dbReference>
<dbReference type="PROSITE" id="PS51635">
    <property type="entry name" value="PNPLA"/>
    <property type="match status" value="1"/>
</dbReference>
<evidence type="ECO:0000256" key="2">
    <source>
        <dbReference type="ARBA" id="ARBA00022963"/>
    </source>
</evidence>
<dbReference type="Pfam" id="PF01734">
    <property type="entry name" value="Patatin"/>
    <property type="match status" value="1"/>
</dbReference>
<sequence>MAKAVSKRINLALQGGGAHGAFTWGVLCRLLQDEDIEIAAISGTSAGALNAAALKSGWVADGRAGALKNLEWLWGQVGAITDPNFSHWVASLAPTAGIWAKALEYSPTYAAFDMTTRMLSPYAYGPALSNPLERIVSQFAYDAVCAKTGPELHICATNVRSGKIRVFTGEEIMPDVILASACLPSLFQAVEFTDPATGQTEAFWDGGYTGNPALFPLFRKDLPADVLIVNINPLYREALPTDVQSIQNRVNEISFNSSLLRELRAIEFVRRLIGDGAIKPGTMKDVLVHMIADDGLMNELNVATKTIPTAIVLARLKEAGEAAADAFLRTHKDDLNARSTVNLTDMFS</sequence>
<reference evidence="7" key="1">
    <citation type="submission" date="2024-04" db="EMBL/GenBank/DDBJ databases">
        <title>Phylogenomic analyses of a clade within the roseobacter group suggest taxonomic reassignments of species of the genera Aestuariivita, Citreicella, Loktanella, Nautella, Pelagibaca, Ruegeria, Thalassobius, Thiobacimonas and Tropicibacter, and the proposal o.</title>
        <authorList>
            <person name="Jeon C.O."/>
        </authorList>
    </citation>
    <scope>NUCLEOTIDE SEQUENCE [LARGE SCALE GENOMIC DNA]</scope>
    <source>
        <strain evidence="7">SS1-5</strain>
    </source>
</reference>
<feature type="domain" description="PNPLA" evidence="5">
    <location>
        <begin position="11"/>
        <end position="218"/>
    </location>
</feature>
<protein>
    <submittedName>
        <fullName evidence="6">Patatin-like phospholipase family protein</fullName>
    </submittedName>
</protein>
<feature type="active site" description="Nucleophile" evidence="4">
    <location>
        <position position="45"/>
    </location>
</feature>
<dbReference type="RefSeq" id="WP_342075545.1">
    <property type="nucleotide sequence ID" value="NZ_CP151767.2"/>
</dbReference>
<dbReference type="Proteomes" id="UP001470809">
    <property type="component" value="Chromosome"/>
</dbReference>
<feature type="short sequence motif" description="DGA/G" evidence="4">
    <location>
        <begin position="205"/>
        <end position="207"/>
    </location>
</feature>